<dbReference type="Proteomes" id="UP000620559">
    <property type="component" value="Unassembled WGS sequence"/>
</dbReference>
<evidence type="ECO:0000313" key="4">
    <source>
        <dbReference type="Proteomes" id="UP000620559"/>
    </source>
</evidence>
<feature type="domain" description="Restriction endonuclease type II DpnII-like" evidence="2">
    <location>
        <begin position="20"/>
        <end position="301"/>
    </location>
</feature>
<dbReference type="PIRSF" id="PIRSF016080">
    <property type="entry name" value="Restrict_endonuc_II_DpmII"/>
    <property type="match status" value="1"/>
</dbReference>
<comment type="similarity">
    <text evidence="1">Belongs to the DpnII type II restriction endonuclease family.</text>
</comment>
<dbReference type="RefSeq" id="WP_193924798.1">
    <property type="nucleotide sequence ID" value="NZ_JADEWL010000155.1"/>
</dbReference>
<dbReference type="AlphaFoldDB" id="A0A8J7F8P1"/>
<dbReference type="InterPro" id="IPR021191">
    <property type="entry name" value="Restrct_endonuc_II_DpnII"/>
</dbReference>
<dbReference type="GO" id="GO:0009307">
    <property type="term" value="P:DNA restriction-modification system"/>
    <property type="evidence" value="ECO:0007669"/>
    <property type="project" value="UniProtKB-UniRule"/>
</dbReference>
<protein>
    <recommendedName>
        <fullName evidence="1">Type-2 restriction enzyme</fullName>
        <ecNumber evidence="1">3.1.21.4</ecNumber>
    </recommendedName>
</protein>
<evidence type="ECO:0000313" key="3">
    <source>
        <dbReference type="EMBL" id="MBE9216305.1"/>
    </source>
</evidence>
<comment type="function">
    <text evidence="1">A P subtype restriction enzyme that recognizes the double-stranded unmethylated sequence 5'-GATC-3'.</text>
</comment>
<reference evidence="3" key="1">
    <citation type="submission" date="2020-10" db="EMBL/GenBank/DDBJ databases">
        <authorList>
            <person name="Castelo-Branco R."/>
            <person name="Eusebio N."/>
            <person name="Adriana R."/>
            <person name="Vieira A."/>
            <person name="Brugerolle De Fraissinette N."/>
            <person name="Rezende De Castro R."/>
            <person name="Schneider M.P."/>
            <person name="Vasconcelos V."/>
            <person name="Leao P.N."/>
        </authorList>
    </citation>
    <scope>NUCLEOTIDE SEQUENCE</scope>
    <source>
        <strain evidence="3">LEGE 06105</strain>
    </source>
</reference>
<gene>
    <name evidence="3" type="ORF">IQ247_27195</name>
</gene>
<dbReference type="GO" id="GO:0009036">
    <property type="term" value="F:type II site-specific deoxyribonuclease activity"/>
    <property type="evidence" value="ECO:0007669"/>
    <property type="project" value="UniProtKB-UniRule"/>
</dbReference>
<proteinExistence type="inferred from homology"/>
<organism evidence="3 4">
    <name type="scientific">Plectonema cf. radiosum LEGE 06105</name>
    <dbReference type="NCBI Taxonomy" id="945769"/>
    <lineage>
        <taxon>Bacteria</taxon>
        <taxon>Bacillati</taxon>
        <taxon>Cyanobacteriota</taxon>
        <taxon>Cyanophyceae</taxon>
        <taxon>Oscillatoriophycideae</taxon>
        <taxon>Oscillatoriales</taxon>
        <taxon>Microcoleaceae</taxon>
        <taxon>Plectonema</taxon>
    </lineage>
</organism>
<accession>A0A8J7F8P1</accession>
<evidence type="ECO:0000256" key="1">
    <source>
        <dbReference type="PIRNR" id="PIRNR016080"/>
    </source>
</evidence>
<dbReference type="EMBL" id="JADEWL010000155">
    <property type="protein sequence ID" value="MBE9216305.1"/>
    <property type="molecule type" value="Genomic_DNA"/>
</dbReference>
<keyword evidence="1 3" id="KW-0255">Endonuclease</keyword>
<comment type="catalytic activity">
    <reaction evidence="1">
        <text>Endonucleolytic cleavage of DNA to give specific double-stranded fragments with terminal 5'-phosphates.</text>
        <dbReference type="EC" id="3.1.21.4"/>
    </reaction>
</comment>
<dbReference type="GO" id="GO:0003677">
    <property type="term" value="F:DNA binding"/>
    <property type="evidence" value="ECO:0007669"/>
    <property type="project" value="UniProtKB-UniRule"/>
</dbReference>
<sequence length="308" mass="35994">MKFNYLFPKYFNCADESEVFQYFQDTLTNSITGWDYFVDWTKVLNKFKQVEIYLNALNYLIGKEDIENEFRYLLQQMPQIVNTIPILIACRTFNFQILTDYTNNNFTYKSFNFKNQSILFPGDIDDIVEFAKNMGLLELFQNRTLKSIPDYVLGIEVGLDTNGRKNRGGTTMETIVENLITIICDKTNFLFIPQATSDKIKKQWNIDIQVDKSSRRFDFAVKNHYHLYLIETNFYGVSGSKLKATAGEYKSLFDFISPQGHKFIWVTDGLGWKSTLRPLEETFRHIDCTLNLKMVLSGLLEELITENL</sequence>
<dbReference type="EC" id="3.1.21.4" evidence="1"/>
<dbReference type="InterPro" id="IPR007637">
    <property type="entry name" value="Restrct_endonuc_II_DpnII-like"/>
</dbReference>
<keyword evidence="1" id="KW-0540">Nuclease</keyword>
<keyword evidence="1" id="KW-0378">Hydrolase</keyword>
<keyword evidence="1" id="KW-0680">Restriction system</keyword>
<keyword evidence="4" id="KW-1185">Reference proteome</keyword>
<comment type="caution">
    <text evidence="3">The sequence shown here is derived from an EMBL/GenBank/DDBJ whole genome shotgun (WGS) entry which is preliminary data.</text>
</comment>
<dbReference type="Pfam" id="PF04556">
    <property type="entry name" value="DpnII"/>
    <property type="match status" value="1"/>
</dbReference>
<evidence type="ECO:0000259" key="2">
    <source>
        <dbReference type="Pfam" id="PF04556"/>
    </source>
</evidence>
<name>A0A8J7F8P1_9CYAN</name>